<feature type="region of interest" description="Disordered" evidence="1">
    <location>
        <begin position="190"/>
        <end position="213"/>
    </location>
</feature>
<proteinExistence type="predicted"/>
<feature type="transmembrane region" description="Helical" evidence="2">
    <location>
        <begin position="71"/>
        <end position="93"/>
    </location>
</feature>
<keyword evidence="2" id="KW-1133">Transmembrane helix</keyword>
<dbReference type="AlphaFoldDB" id="A0A918ZE56"/>
<dbReference type="Proteomes" id="UP000608024">
    <property type="component" value="Unassembled WGS sequence"/>
</dbReference>
<dbReference type="Pfam" id="PF26056">
    <property type="entry name" value="DUF8017"/>
    <property type="match status" value="1"/>
</dbReference>
<evidence type="ECO:0000259" key="3">
    <source>
        <dbReference type="Pfam" id="PF26056"/>
    </source>
</evidence>
<evidence type="ECO:0000256" key="2">
    <source>
        <dbReference type="SAM" id="Phobius"/>
    </source>
</evidence>
<protein>
    <recommendedName>
        <fullName evidence="3">DUF8017 domain-containing protein</fullName>
    </recommendedName>
</protein>
<comment type="caution">
    <text evidence="4">The sequence shown here is derived from an EMBL/GenBank/DDBJ whole genome shotgun (WGS) entry which is preliminary data.</text>
</comment>
<sequence length="328" mass="34208">MSPQDQNPYQQPGYQQPNPYQQPGYQQPHPYQQPAAGEQGGWSAPTAPSGVPQAPGGGAGGGGGGGNRTKVIAIAAAAAVVVAAGVTGFLILGGGDDDKDEARPEAAPTKAAPTPNDGDDGERGTDGDPKPTIPGWHVVVNAKWGTAFDVPPDWEPQGPGFAINMEDHKTGKPVAAMGAPALLKPKWCTHDDDKDGRSEDVELGATGTKGARGAKNTDEVAINTVGWWIYGGYTQPDKKSFTLDEKAQPYTTKSGIKGSFAWARSTNTPQRGKCASDGKAISFGFKNAAGEFVSWNLYGAKGVKEEIPTDTIMKILSTVRLHGKPTAS</sequence>
<dbReference type="EMBL" id="BNBT01000016">
    <property type="protein sequence ID" value="GHE47704.1"/>
    <property type="molecule type" value="Genomic_DNA"/>
</dbReference>
<keyword evidence="2" id="KW-0472">Membrane</keyword>
<organism evidence="4 5">
    <name type="scientific">Streptomyces longispororuber</name>
    <dbReference type="NCBI Taxonomy" id="68230"/>
    <lineage>
        <taxon>Bacteria</taxon>
        <taxon>Bacillati</taxon>
        <taxon>Actinomycetota</taxon>
        <taxon>Actinomycetes</taxon>
        <taxon>Kitasatosporales</taxon>
        <taxon>Streptomycetaceae</taxon>
        <taxon>Streptomyces</taxon>
    </lineage>
</organism>
<dbReference type="InterPro" id="IPR058330">
    <property type="entry name" value="DUF8017"/>
</dbReference>
<reference evidence="4" key="1">
    <citation type="journal article" date="2014" name="Int. J. Syst. Evol. Microbiol.">
        <title>Complete genome sequence of Corynebacterium casei LMG S-19264T (=DSM 44701T), isolated from a smear-ripened cheese.</title>
        <authorList>
            <consortium name="US DOE Joint Genome Institute (JGI-PGF)"/>
            <person name="Walter F."/>
            <person name="Albersmeier A."/>
            <person name="Kalinowski J."/>
            <person name="Ruckert C."/>
        </authorList>
    </citation>
    <scope>NUCLEOTIDE SEQUENCE</scope>
    <source>
        <strain evidence="4">JCM 4784</strain>
    </source>
</reference>
<feature type="region of interest" description="Disordered" evidence="1">
    <location>
        <begin position="1"/>
        <end position="65"/>
    </location>
</feature>
<feature type="domain" description="DUF8017" evidence="3">
    <location>
        <begin position="130"/>
        <end position="323"/>
    </location>
</feature>
<evidence type="ECO:0000256" key="1">
    <source>
        <dbReference type="SAM" id="MobiDB-lite"/>
    </source>
</evidence>
<keyword evidence="5" id="KW-1185">Reference proteome</keyword>
<feature type="compositionally biased region" description="Low complexity" evidence="1">
    <location>
        <begin position="105"/>
        <end position="115"/>
    </location>
</feature>
<dbReference type="RefSeq" id="WP_190135186.1">
    <property type="nucleotide sequence ID" value="NZ_BNBT01000016.1"/>
</dbReference>
<feature type="compositionally biased region" description="Basic and acidic residues" evidence="1">
    <location>
        <begin position="190"/>
        <end position="200"/>
    </location>
</feature>
<name>A0A918ZE56_9ACTN</name>
<gene>
    <name evidence="4" type="ORF">GCM10018785_16610</name>
</gene>
<feature type="compositionally biased region" description="Low complexity" evidence="1">
    <location>
        <begin position="204"/>
        <end position="213"/>
    </location>
</feature>
<feature type="region of interest" description="Disordered" evidence="1">
    <location>
        <begin position="94"/>
        <end position="134"/>
    </location>
</feature>
<accession>A0A918ZE56</accession>
<keyword evidence="2" id="KW-0812">Transmembrane</keyword>
<evidence type="ECO:0000313" key="5">
    <source>
        <dbReference type="Proteomes" id="UP000608024"/>
    </source>
</evidence>
<feature type="compositionally biased region" description="Low complexity" evidence="1">
    <location>
        <begin position="1"/>
        <end position="34"/>
    </location>
</feature>
<reference evidence="4" key="2">
    <citation type="submission" date="2020-09" db="EMBL/GenBank/DDBJ databases">
        <authorList>
            <person name="Sun Q."/>
            <person name="Ohkuma M."/>
        </authorList>
    </citation>
    <scope>NUCLEOTIDE SEQUENCE</scope>
    <source>
        <strain evidence="4">JCM 4784</strain>
    </source>
</reference>
<feature type="compositionally biased region" description="Gly residues" evidence="1">
    <location>
        <begin position="55"/>
        <end position="65"/>
    </location>
</feature>
<evidence type="ECO:0000313" key="4">
    <source>
        <dbReference type="EMBL" id="GHE47704.1"/>
    </source>
</evidence>